<comment type="caution">
    <text evidence="1">The sequence shown here is derived from an EMBL/GenBank/DDBJ whole genome shotgun (WGS) entry which is preliminary data.</text>
</comment>
<dbReference type="EMBL" id="JARGDH010000003">
    <property type="protein sequence ID" value="KAL0272664.1"/>
    <property type="molecule type" value="Genomic_DNA"/>
</dbReference>
<evidence type="ECO:0000313" key="1">
    <source>
        <dbReference type="EMBL" id="KAL0272664.1"/>
    </source>
</evidence>
<gene>
    <name evidence="1" type="ORF">PYX00_005540</name>
</gene>
<proteinExistence type="predicted"/>
<sequence>MELTKQLKTFEITDSPHPLHKSDRDQFLNENRRLTRSQILPKNSFWPAVTECPVVKTPRKVIDPEAEVKKIYLNNKVKLVHKNLETIYEDPVFKKGGNTMFLGAGKLKRSIYLDREFRITTKQKSKIRKMKIKRLGQTKKPFKMSEDEFKARMMVVDTFINDNNCEENRDGCVTSTDICNNNSEMDTL</sequence>
<accession>A0AAW2HS03</accession>
<organism evidence="1">
    <name type="scientific">Menopon gallinae</name>
    <name type="common">poultry shaft louse</name>
    <dbReference type="NCBI Taxonomy" id="328185"/>
    <lineage>
        <taxon>Eukaryota</taxon>
        <taxon>Metazoa</taxon>
        <taxon>Ecdysozoa</taxon>
        <taxon>Arthropoda</taxon>
        <taxon>Hexapoda</taxon>
        <taxon>Insecta</taxon>
        <taxon>Pterygota</taxon>
        <taxon>Neoptera</taxon>
        <taxon>Paraneoptera</taxon>
        <taxon>Psocodea</taxon>
        <taxon>Troctomorpha</taxon>
        <taxon>Phthiraptera</taxon>
        <taxon>Amblycera</taxon>
        <taxon>Menoponidae</taxon>
        <taxon>Menopon</taxon>
    </lineage>
</organism>
<dbReference type="AlphaFoldDB" id="A0AAW2HS03"/>
<name>A0AAW2HS03_9NEOP</name>
<reference evidence="1" key="1">
    <citation type="journal article" date="2024" name="Gigascience">
        <title>Chromosome-level genome of the poultry shaft louse Menopon gallinae provides insight into the host-switching and adaptive evolution of parasitic lice.</title>
        <authorList>
            <person name="Xu Y."/>
            <person name="Ma L."/>
            <person name="Liu S."/>
            <person name="Liang Y."/>
            <person name="Liu Q."/>
            <person name="He Z."/>
            <person name="Tian L."/>
            <person name="Duan Y."/>
            <person name="Cai W."/>
            <person name="Li H."/>
            <person name="Song F."/>
        </authorList>
    </citation>
    <scope>NUCLEOTIDE SEQUENCE</scope>
    <source>
        <strain evidence="1">Cailab_2023a</strain>
    </source>
</reference>
<protein>
    <submittedName>
        <fullName evidence="1">Uncharacterized protein</fullName>
    </submittedName>
</protein>